<dbReference type="RefSeq" id="YP_009133230.1">
    <property type="nucleotide sequence ID" value="NC_026922.1"/>
</dbReference>
<keyword evidence="3" id="KW-1185">Reference proteome</keyword>
<evidence type="ECO:0000256" key="1">
    <source>
        <dbReference type="SAM" id="MobiDB-lite"/>
    </source>
</evidence>
<name>A0A0E3Z5Z0_9ABAC</name>
<dbReference type="KEGG" id="vg:24170851"/>
<dbReference type="GeneID" id="24170851"/>
<dbReference type="OrthoDB" id="26141at10239"/>
<protein>
    <submittedName>
        <fullName evidence="2">Uncharacterized protein</fullName>
    </submittedName>
</protein>
<organism evidence="2 3">
    <name type="scientific">Lambdina fiscellaria nucleopolyhedrovirus</name>
    <dbReference type="NCBI Taxonomy" id="1642929"/>
    <lineage>
        <taxon>Viruses</taxon>
        <taxon>Viruses incertae sedis</taxon>
        <taxon>Naldaviricetes</taxon>
        <taxon>Lefavirales</taxon>
        <taxon>Baculoviridae</taxon>
        <taxon>Alphabaculovirus</taxon>
        <taxon>Alphabaculovirus lafiscellariae</taxon>
    </lineage>
</organism>
<sequence>MSSVNFDKKNATASIKSVDNNNDAADIVRIVDNATDVIIDTATFDDDECCLPHKKNKLELNNGVEVKIGDNDETVNERGSHPQQLIDNDRNNVDDDITNVDNDTNNNDDNDNKTCPNNSLQRSVKFKNINDANDDNNIVNDVANDANDVVVACERTDRLNSKFGEYIEYFDAAREIVKFVNGFVHGEPNYSFEDYKRFAETVVKLIGNLVNDYMTSGGDAKLNGTNVVESGAASVVPRLNNETVVRMVDALTETSRRIKTDLTKNKITEAAVFADLLTLLQHDKTERDRVAVD</sequence>
<evidence type="ECO:0000313" key="3">
    <source>
        <dbReference type="Proteomes" id="UP000201190"/>
    </source>
</evidence>
<accession>A0A0E3Z5Z0</accession>
<proteinExistence type="predicted"/>
<feature type="compositionally biased region" description="Basic and acidic residues" evidence="1">
    <location>
        <begin position="69"/>
        <end position="80"/>
    </location>
</feature>
<dbReference type="Proteomes" id="UP000201190">
    <property type="component" value="Segment"/>
</dbReference>
<evidence type="ECO:0000313" key="2">
    <source>
        <dbReference type="EMBL" id="AKC91648.1"/>
    </source>
</evidence>
<reference evidence="2 3" key="1">
    <citation type="journal article" date="2015" name="Genome Announc.">
        <title>Genome Sequence of an Alphabaculovirus Isolated from the Oak Looper, Lambdina fiscellaria, Contains a Putative 2-Kilobase-Pair Transposable Element Encoding a Transposase and a FLYWCH Domain-Containing Protein.</title>
        <authorList>
            <person name="Rohrmann G.F."/>
            <person name="Erlandson M.A."/>
            <person name="Theilmann D.A."/>
        </authorList>
    </citation>
    <scope>NUCLEOTIDE SEQUENCE [LARGE SCALE GENOMIC DNA]</scope>
    <source>
        <strain evidence="2">GR15</strain>
    </source>
</reference>
<feature type="region of interest" description="Disordered" evidence="1">
    <location>
        <begin position="69"/>
        <end position="119"/>
    </location>
</feature>
<dbReference type="EMBL" id="KP752043">
    <property type="protein sequence ID" value="AKC91648.1"/>
    <property type="molecule type" value="Genomic_DNA"/>
</dbReference>